<keyword evidence="4" id="KW-0804">Transcription</keyword>
<evidence type="ECO:0000256" key="5">
    <source>
        <dbReference type="PROSITE-ProRule" id="PRU00335"/>
    </source>
</evidence>
<dbReference type="SUPFAM" id="SSF48498">
    <property type="entry name" value="Tetracyclin repressor-like, C-terminal domain"/>
    <property type="match status" value="1"/>
</dbReference>
<dbReference type="InterPro" id="IPR036271">
    <property type="entry name" value="Tet_transcr_reg_TetR-rel_C_sf"/>
</dbReference>
<dbReference type="InterPro" id="IPR023772">
    <property type="entry name" value="DNA-bd_HTH_TetR-type_CS"/>
</dbReference>
<feature type="DNA-binding region" description="H-T-H motif" evidence="5">
    <location>
        <begin position="31"/>
        <end position="50"/>
    </location>
</feature>
<keyword evidence="2" id="KW-0805">Transcription regulation</keyword>
<dbReference type="InterPro" id="IPR001647">
    <property type="entry name" value="HTH_TetR"/>
</dbReference>
<evidence type="ECO:0000313" key="7">
    <source>
        <dbReference type="EMBL" id="KJL30470.1"/>
    </source>
</evidence>
<dbReference type="PROSITE" id="PS50977">
    <property type="entry name" value="HTH_TETR_2"/>
    <property type="match status" value="1"/>
</dbReference>
<dbReference type="Gene3D" id="1.10.357.10">
    <property type="entry name" value="Tetracycline Repressor, domain 2"/>
    <property type="match status" value="1"/>
</dbReference>
<dbReference type="EMBL" id="JYIW01000019">
    <property type="protein sequence ID" value="KJL30470.1"/>
    <property type="molecule type" value="Genomic_DNA"/>
</dbReference>
<protein>
    <submittedName>
        <fullName evidence="7">Bacterial regulatory protein, tetR family</fullName>
    </submittedName>
</protein>
<proteinExistence type="predicted"/>
<dbReference type="Pfam" id="PF13977">
    <property type="entry name" value="TetR_C_6"/>
    <property type="match status" value="1"/>
</dbReference>
<dbReference type="AlphaFoldDB" id="A0A0F0LDV9"/>
<feature type="domain" description="HTH tetR-type" evidence="6">
    <location>
        <begin position="8"/>
        <end position="68"/>
    </location>
</feature>
<evidence type="ECO:0000259" key="6">
    <source>
        <dbReference type="PROSITE" id="PS50977"/>
    </source>
</evidence>
<evidence type="ECO:0000256" key="3">
    <source>
        <dbReference type="ARBA" id="ARBA00023125"/>
    </source>
</evidence>
<dbReference type="InterPro" id="IPR009057">
    <property type="entry name" value="Homeodomain-like_sf"/>
</dbReference>
<gene>
    <name evidence="7" type="ORF">RS83_00856</name>
</gene>
<dbReference type="RefSeq" id="WP_045278279.1">
    <property type="nucleotide sequence ID" value="NZ_JYIW01000019.1"/>
</dbReference>
<dbReference type="OrthoDB" id="9816296at2"/>
<keyword evidence="1" id="KW-0678">Repressor</keyword>
<dbReference type="Proteomes" id="UP000033640">
    <property type="component" value="Unassembled WGS sequence"/>
</dbReference>
<name>A0A0F0LDV9_9MICO</name>
<evidence type="ECO:0000256" key="1">
    <source>
        <dbReference type="ARBA" id="ARBA00022491"/>
    </source>
</evidence>
<keyword evidence="3 5" id="KW-0238">DNA-binding</keyword>
<evidence type="ECO:0000256" key="2">
    <source>
        <dbReference type="ARBA" id="ARBA00023015"/>
    </source>
</evidence>
<dbReference type="PROSITE" id="PS01081">
    <property type="entry name" value="HTH_TETR_1"/>
    <property type="match status" value="1"/>
</dbReference>
<accession>A0A0F0LDV9</accession>
<dbReference type="GO" id="GO:0003677">
    <property type="term" value="F:DNA binding"/>
    <property type="evidence" value="ECO:0007669"/>
    <property type="project" value="UniProtKB-UniRule"/>
</dbReference>
<dbReference type="SUPFAM" id="SSF46689">
    <property type="entry name" value="Homeodomain-like"/>
    <property type="match status" value="1"/>
</dbReference>
<evidence type="ECO:0000256" key="4">
    <source>
        <dbReference type="ARBA" id="ARBA00023163"/>
    </source>
</evidence>
<organism evidence="7 8">
    <name type="scientific">Microbacterium oxydans</name>
    <dbReference type="NCBI Taxonomy" id="82380"/>
    <lineage>
        <taxon>Bacteria</taxon>
        <taxon>Bacillati</taxon>
        <taxon>Actinomycetota</taxon>
        <taxon>Actinomycetes</taxon>
        <taxon>Micrococcales</taxon>
        <taxon>Microbacteriaceae</taxon>
        <taxon>Microbacterium</taxon>
    </lineage>
</organism>
<reference evidence="7 8" key="1">
    <citation type="submission" date="2015-02" db="EMBL/GenBank/DDBJ databases">
        <title>Draft genome sequences of ten Microbacterium spp. with emphasis on heavy metal contaminated environments.</title>
        <authorList>
            <person name="Corretto E."/>
        </authorList>
    </citation>
    <scope>NUCLEOTIDE SEQUENCE [LARGE SCALE GENOMIC DNA]</scope>
    <source>
        <strain evidence="7 8">BEL4b</strain>
    </source>
</reference>
<dbReference type="Pfam" id="PF00440">
    <property type="entry name" value="TetR_N"/>
    <property type="match status" value="1"/>
</dbReference>
<dbReference type="InterPro" id="IPR039538">
    <property type="entry name" value="BetI_C"/>
</dbReference>
<evidence type="ECO:0000313" key="8">
    <source>
        <dbReference type="Proteomes" id="UP000033640"/>
    </source>
</evidence>
<sequence>MPRLIDHDSRARQIGEAVLRVLVAEGLSSLSVRKVADEAGIATASLRRAFPTQDALQAWCFTFVRDRVAARIGGLSGEGRGFVLSLLEQLLPLDDDRRAELVAQLQLATLAITQPHLRSASAALTSDVRAVCRAAIDELVRTGELRDGAAADLDVTTDALHATLDGIALQALLDPATFTADVTAARLARSIDALVGGR</sequence>
<dbReference type="PATRIC" id="fig|82380.11.peg.884"/>
<comment type="caution">
    <text evidence="7">The sequence shown here is derived from an EMBL/GenBank/DDBJ whole genome shotgun (WGS) entry which is preliminary data.</text>
</comment>